<dbReference type="EC" id="1.13.12.-" evidence="4"/>
<keyword evidence="3 4" id="KW-0560">Oxidoreductase</keyword>
<organism evidence="4 5">
    <name type="scientific">Pseudonocardia hispaniensis</name>
    <dbReference type="NCBI Taxonomy" id="904933"/>
    <lineage>
        <taxon>Bacteria</taxon>
        <taxon>Bacillati</taxon>
        <taxon>Actinomycetota</taxon>
        <taxon>Actinomycetes</taxon>
        <taxon>Pseudonocardiales</taxon>
        <taxon>Pseudonocardiaceae</taxon>
        <taxon>Pseudonocardia</taxon>
    </lineage>
</organism>
<dbReference type="InterPro" id="IPR004136">
    <property type="entry name" value="NMO"/>
</dbReference>
<evidence type="ECO:0000313" key="4">
    <source>
        <dbReference type="EMBL" id="MFC5995739.1"/>
    </source>
</evidence>
<evidence type="ECO:0000313" key="5">
    <source>
        <dbReference type="Proteomes" id="UP001596302"/>
    </source>
</evidence>
<dbReference type="PANTHER" id="PTHR32332">
    <property type="entry name" value="2-NITROPROPANE DIOXYGENASE"/>
    <property type="match status" value="1"/>
</dbReference>
<dbReference type="CDD" id="cd04730">
    <property type="entry name" value="NPD_like"/>
    <property type="match status" value="1"/>
</dbReference>
<name>A0ABW1J5E8_9PSEU</name>
<dbReference type="RefSeq" id="WP_379585987.1">
    <property type="nucleotide sequence ID" value="NZ_JBHSQW010000034.1"/>
</dbReference>
<reference evidence="5" key="1">
    <citation type="journal article" date="2019" name="Int. J. Syst. Evol. Microbiol.">
        <title>The Global Catalogue of Microorganisms (GCM) 10K type strain sequencing project: providing services to taxonomists for standard genome sequencing and annotation.</title>
        <authorList>
            <consortium name="The Broad Institute Genomics Platform"/>
            <consortium name="The Broad Institute Genome Sequencing Center for Infectious Disease"/>
            <person name="Wu L."/>
            <person name="Ma J."/>
        </authorList>
    </citation>
    <scope>NUCLEOTIDE SEQUENCE [LARGE SCALE GENOMIC DNA]</scope>
    <source>
        <strain evidence="5">CCM 8391</strain>
    </source>
</reference>
<dbReference type="GO" id="GO:0016491">
    <property type="term" value="F:oxidoreductase activity"/>
    <property type="evidence" value="ECO:0007669"/>
    <property type="project" value="UniProtKB-KW"/>
</dbReference>
<sequence length="330" mass="34098">MSEVRGPLRTALTRRLAIRHPVVLAPMGGVAGGALAAAVSAGGGLGQIGIGYGDHAWLTREFDRAGGTRVGCGFITWMLAERPELLEAALERRPAAVTLAFGDPGPFAARIRAAGVPLICQVASAGEARRALEVGADVLAAQGSEGGGHAARGRSTMTLVPELVDLVAGLGADVPVLAAGGIGDGRGLAAALVLGADGALIGTRFWACGEALVAPGAHRRATRAAGDDTVATTVYDRVRGYRWPDGYTSRVLRTPFVARWHGRDQELTGALDRLAVQYRRAVEEEDFDVAQIAVGETIGIVRDIGSAAEVVADIVREASAALQAHRPDPA</sequence>
<dbReference type="Gene3D" id="3.20.20.70">
    <property type="entry name" value="Aldolase class I"/>
    <property type="match status" value="1"/>
</dbReference>
<keyword evidence="1" id="KW-0285">Flavoprotein</keyword>
<evidence type="ECO:0000256" key="2">
    <source>
        <dbReference type="ARBA" id="ARBA00022643"/>
    </source>
</evidence>
<comment type="caution">
    <text evidence="4">The sequence shown here is derived from an EMBL/GenBank/DDBJ whole genome shotgun (WGS) entry which is preliminary data.</text>
</comment>
<accession>A0ABW1J5E8</accession>
<keyword evidence="5" id="KW-1185">Reference proteome</keyword>
<dbReference type="InterPro" id="IPR013785">
    <property type="entry name" value="Aldolase_TIM"/>
</dbReference>
<evidence type="ECO:0000256" key="3">
    <source>
        <dbReference type="ARBA" id="ARBA00023002"/>
    </source>
</evidence>
<proteinExistence type="predicted"/>
<dbReference type="SUPFAM" id="SSF51412">
    <property type="entry name" value="Inosine monophosphate dehydrogenase (IMPDH)"/>
    <property type="match status" value="1"/>
</dbReference>
<dbReference type="Proteomes" id="UP001596302">
    <property type="component" value="Unassembled WGS sequence"/>
</dbReference>
<dbReference type="EMBL" id="JBHSQW010000034">
    <property type="protein sequence ID" value="MFC5995739.1"/>
    <property type="molecule type" value="Genomic_DNA"/>
</dbReference>
<keyword evidence="2" id="KW-0288">FMN</keyword>
<dbReference type="PANTHER" id="PTHR32332:SF31">
    <property type="entry name" value="2-NITROPROPANE DIOXYGENASE FAMILY, PUTATIVE (AFU_ORTHOLOGUE AFUA_2G09850)-RELATED"/>
    <property type="match status" value="1"/>
</dbReference>
<dbReference type="Pfam" id="PF03060">
    <property type="entry name" value="NMO"/>
    <property type="match status" value="2"/>
</dbReference>
<protein>
    <submittedName>
        <fullName evidence="4">NAD(P)H-dependent flavin oxidoreductase</fullName>
        <ecNumber evidence="4">1.13.12.-</ecNumber>
    </submittedName>
</protein>
<gene>
    <name evidence="4" type="ORF">ACFQE5_16120</name>
</gene>
<evidence type="ECO:0000256" key="1">
    <source>
        <dbReference type="ARBA" id="ARBA00022630"/>
    </source>
</evidence>